<keyword evidence="3" id="KW-1185">Reference proteome</keyword>
<evidence type="ECO:0000313" key="3">
    <source>
        <dbReference type="Proteomes" id="UP000198771"/>
    </source>
</evidence>
<dbReference type="RefSeq" id="WP_139162942.1">
    <property type="nucleotide sequence ID" value="NZ_FMXO01000007.1"/>
</dbReference>
<reference evidence="2 3" key="1">
    <citation type="submission" date="2016-10" db="EMBL/GenBank/DDBJ databases">
        <authorList>
            <person name="de Groot N.N."/>
        </authorList>
    </citation>
    <scope>NUCLEOTIDE SEQUENCE [LARGE SCALE GENOMIC DNA]</scope>
    <source>
        <strain evidence="2 3">ASO4-2</strain>
    </source>
</reference>
<feature type="signal peptide" evidence="1">
    <location>
        <begin position="1"/>
        <end position="32"/>
    </location>
</feature>
<proteinExistence type="predicted"/>
<feature type="chain" id="PRO_5011683327" evidence="1">
    <location>
        <begin position="33"/>
        <end position="119"/>
    </location>
</feature>
<organism evidence="2 3">
    <name type="scientific">Desulfonatronum thiosulfatophilum</name>
    <dbReference type="NCBI Taxonomy" id="617002"/>
    <lineage>
        <taxon>Bacteria</taxon>
        <taxon>Pseudomonadati</taxon>
        <taxon>Thermodesulfobacteriota</taxon>
        <taxon>Desulfovibrionia</taxon>
        <taxon>Desulfovibrionales</taxon>
        <taxon>Desulfonatronaceae</taxon>
        <taxon>Desulfonatronum</taxon>
    </lineage>
</organism>
<evidence type="ECO:0000313" key="2">
    <source>
        <dbReference type="EMBL" id="SDB28288.1"/>
    </source>
</evidence>
<keyword evidence="1" id="KW-0732">Signal</keyword>
<dbReference type="Proteomes" id="UP000198771">
    <property type="component" value="Unassembled WGS sequence"/>
</dbReference>
<dbReference type="OrthoDB" id="5471354at2"/>
<sequence length="119" mass="12556">MSTMWKTDPKKVACALIIVCALVFTAVTPALADENYACRCKGIKYWILFVPSYGNCGNGFVGGSKGAVTRDISRDGLSSYIPPGVSGHVTTGNSCGYYPDSGWNCGKMSGSSLPLCLND</sequence>
<dbReference type="AlphaFoldDB" id="A0A1G6C656"/>
<dbReference type="EMBL" id="FMXO01000007">
    <property type="protein sequence ID" value="SDB28288.1"/>
    <property type="molecule type" value="Genomic_DNA"/>
</dbReference>
<gene>
    <name evidence="2" type="ORF">SAMN05660653_01338</name>
</gene>
<evidence type="ECO:0000256" key="1">
    <source>
        <dbReference type="SAM" id="SignalP"/>
    </source>
</evidence>
<protein>
    <submittedName>
        <fullName evidence="2">Uncharacterized protein</fullName>
    </submittedName>
</protein>
<dbReference type="STRING" id="617002.SAMN05660653_01338"/>
<name>A0A1G6C656_9BACT</name>
<accession>A0A1G6C656</accession>